<organism evidence="1 2">
    <name type="scientific">Stygiolobus caldivivus</name>
    <dbReference type="NCBI Taxonomy" id="2824673"/>
    <lineage>
        <taxon>Archaea</taxon>
        <taxon>Thermoproteota</taxon>
        <taxon>Thermoprotei</taxon>
        <taxon>Sulfolobales</taxon>
        <taxon>Sulfolobaceae</taxon>
        <taxon>Stygiolobus</taxon>
    </lineage>
</organism>
<evidence type="ECO:0000313" key="1">
    <source>
        <dbReference type="EMBL" id="BCU70286.1"/>
    </source>
</evidence>
<accession>A0A8D5U688</accession>
<protein>
    <submittedName>
        <fullName evidence="1">Uncharacterized protein</fullName>
    </submittedName>
</protein>
<keyword evidence="2" id="KW-1185">Reference proteome</keyword>
<sequence length="208" mass="23158">MNKVLIATITGVLFSLGIAFAVIYVTTYFVAPPRMTVTTTAPIKKISAEPTPYVFNADVQEPNFQAEEALIAHVKNNLTLVNVPNSIQNVRGITFAVDYASNSSKLLTVFYVLPNFIEAKPNSTIYFYLYLNKSFYYDPVYTDYISGITKDVSVTFVKNVSGFGEYNVSISIGNVKPGTVVFLPVWDVDGYETEYVIIWVVPVNSHTM</sequence>
<gene>
    <name evidence="1" type="ORF">KN1_15830</name>
</gene>
<dbReference type="RefSeq" id="WP_221286813.1">
    <property type="nucleotide sequence ID" value="NZ_AP024597.1"/>
</dbReference>
<reference evidence="1 2" key="1">
    <citation type="submission" date="2021-04" db="EMBL/GenBank/DDBJ databases">
        <title>Complete genome sequence of Stygiolobus sp. KN-1.</title>
        <authorList>
            <person name="Nakamura K."/>
            <person name="Sakai H."/>
            <person name="Kurosawa N."/>
        </authorList>
    </citation>
    <scope>NUCLEOTIDE SEQUENCE [LARGE SCALE GENOMIC DNA]</scope>
    <source>
        <strain evidence="1 2">KN-1</strain>
    </source>
</reference>
<evidence type="ECO:0000313" key="2">
    <source>
        <dbReference type="Proteomes" id="UP000825123"/>
    </source>
</evidence>
<dbReference type="Proteomes" id="UP000825123">
    <property type="component" value="Chromosome"/>
</dbReference>
<dbReference type="EMBL" id="AP024597">
    <property type="protein sequence ID" value="BCU70286.1"/>
    <property type="molecule type" value="Genomic_DNA"/>
</dbReference>
<dbReference type="AlphaFoldDB" id="A0A8D5U688"/>
<proteinExistence type="predicted"/>
<name>A0A8D5U688_9CREN</name>
<dbReference type="GeneID" id="66163303"/>
<dbReference type="KEGG" id="csty:KN1_15830"/>